<feature type="transmembrane region" description="Helical" evidence="9">
    <location>
        <begin position="65"/>
        <end position="86"/>
    </location>
</feature>
<feature type="transmembrane region" description="Helical" evidence="9">
    <location>
        <begin position="98"/>
        <end position="117"/>
    </location>
</feature>
<feature type="transmembrane region" description="Helical" evidence="9">
    <location>
        <begin position="33"/>
        <end position="59"/>
    </location>
</feature>
<evidence type="ECO:0000313" key="11">
    <source>
        <dbReference type="Proteomes" id="UP000317369"/>
    </source>
</evidence>
<keyword evidence="11" id="KW-1185">Reference proteome</keyword>
<dbReference type="PANTHER" id="PTHR21716:SF53">
    <property type="entry name" value="PERMEASE PERM-RELATED"/>
    <property type="match status" value="1"/>
</dbReference>
<comment type="similarity">
    <text evidence="2">Belongs to the autoinducer-2 exporter (AI-2E) (TC 2.A.86) family.</text>
</comment>
<evidence type="ECO:0000313" key="10">
    <source>
        <dbReference type="EMBL" id="QDU33144.1"/>
    </source>
</evidence>
<keyword evidence="3" id="KW-0813">Transport</keyword>
<evidence type="ECO:0008006" key="12">
    <source>
        <dbReference type="Google" id="ProtNLM"/>
    </source>
</evidence>
<feature type="transmembrane region" description="Helical" evidence="9">
    <location>
        <begin position="242"/>
        <end position="262"/>
    </location>
</feature>
<keyword evidence="6 9" id="KW-1133">Transmembrane helix</keyword>
<dbReference type="Proteomes" id="UP000317369">
    <property type="component" value="Chromosome"/>
</dbReference>
<dbReference type="GO" id="GO:0055085">
    <property type="term" value="P:transmembrane transport"/>
    <property type="evidence" value="ECO:0007669"/>
    <property type="project" value="TreeGrafter"/>
</dbReference>
<feature type="transmembrane region" description="Helical" evidence="9">
    <location>
        <begin position="307"/>
        <end position="330"/>
    </location>
</feature>
<dbReference type="RefSeq" id="WP_145075801.1">
    <property type="nucleotide sequence ID" value="NZ_CP036425.1"/>
</dbReference>
<comment type="subcellular location">
    <subcellularLocation>
        <location evidence="1">Cell membrane</location>
        <topology evidence="1">Multi-pass membrane protein</topology>
    </subcellularLocation>
</comment>
<feature type="transmembrane region" description="Helical" evidence="9">
    <location>
        <begin position="410"/>
        <end position="440"/>
    </location>
</feature>
<feature type="region of interest" description="Disordered" evidence="8">
    <location>
        <begin position="1"/>
        <end position="20"/>
    </location>
</feature>
<reference evidence="10 11" key="1">
    <citation type="submission" date="2019-02" db="EMBL/GenBank/DDBJ databases">
        <title>Deep-cultivation of Planctomycetes and their phenomic and genomic characterization uncovers novel biology.</title>
        <authorList>
            <person name="Wiegand S."/>
            <person name="Jogler M."/>
            <person name="Boedeker C."/>
            <person name="Pinto D."/>
            <person name="Vollmers J."/>
            <person name="Rivas-Marin E."/>
            <person name="Kohn T."/>
            <person name="Peeters S.H."/>
            <person name="Heuer A."/>
            <person name="Rast P."/>
            <person name="Oberbeckmann S."/>
            <person name="Bunk B."/>
            <person name="Jeske O."/>
            <person name="Meyerdierks A."/>
            <person name="Storesund J.E."/>
            <person name="Kallscheuer N."/>
            <person name="Luecker S."/>
            <person name="Lage O.M."/>
            <person name="Pohl T."/>
            <person name="Merkel B.J."/>
            <person name="Hornburger P."/>
            <person name="Mueller R.-W."/>
            <person name="Bruemmer F."/>
            <person name="Labrenz M."/>
            <person name="Spormann A.M."/>
            <person name="Op den Camp H."/>
            <person name="Overmann J."/>
            <person name="Amann R."/>
            <person name="Jetten M.S.M."/>
            <person name="Mascher T."/>
            <person name="Medema M.H."/>
            <person name="Devos D.P."/>
            <person name="Kaster A.-K."/>
            <person name="Ovreas L."/>
            <person name="Rohde M."/>
            <person name="Galperin M.Y."/>
            <person name="Jogler C."/>
        </authorList>
    </citation>
    <scope>NUCLEOTIDE SEQUENCE [LARGE SCALE GENOMIC DNA]</scope>
    <source>
        <strain evidence="10 11">KS4</strain>
    </source>
</reference>
<evidence type="ECO:0000256" key="6">
    <source>
        <dbReference type="ARBA" id="ARBA00022989"/>
    </source>
</evidence>
<dbReference type="Pfam" id="PF01594">
    <property type="entry name" value="AI-2E_transport"/>
    <property type="match status" value="2"/>
</dbReference>
<evidence type="ECO:0000256" key="9">
    <source>
        <dbReference type="SAM" id="Phobius"/>
    </source>
</evidence>
<accession>A0A517YSE7</accession>
<organism evidence="10 11">
    <name type="scientific">Poriferisphaera corsica</name>
    <dbReference type="NCBI Taxonomy" id="2528020"/>
    <lineage>
        <taxon>Bacteria</taxon>
        <taxon>Pseudomonadati</taxon>
        <taxon>Planctomycetota</taxon>
        <taxon>Phycisphaerae</taxon>
        <taxon>Phycisphaerales</taxon>
        <taxon>Phycisphaeraceae</taxon>
        <taxon>Poriferisphaera</taxon>
    </lineage>
</organism>
<dbReference type="OrthoDB" id="290068at2"/>
<evidence type="ECO:0000256" key="7">
    <source>
        <dbReference type="ARBA" id="ARBA00023136"/>
    </source>
</evidence>
<keyword evidence="4" id="KW-1003">Cell membrane</keyword>
<feature type="transmembrane region" description="Helical" evidence="9">
    <location>
        <begin position="336"/>
        <end position="358"/>
    </location>
</feature>
<dbReference type="GO" id="GO:0005886">
    <property type="term" value="C:plasma membrane"/>
    <property type="evidence" value="ECO:0007669"/>
    <property type="project" value="UniProtKB-SubCell"/>
</dbReference>
<evidence type="ECO:0000256" key="3">
    <source>
        <dbReference type="ARBA" id="ARBA00022448"/>
    </source>
</evidence>
<feature type="compositionally biased region" description="Basic and acidic residues" evidence="8">
    <location>
        <begin position="1"/>
        <end position="18"/>
    </location>
</feature>
<evidence type="ECO:0000256" key="5">
    <source>
        <dbReference type="ARBA" id="ARBA00022692"/>
    </source>
</evidence>
<gene>
    <name evidence="10" type="ORF">KS4_11890</name>
</gene>
<sequence length="456" mass="48758">MSEDKSGHGNEKSGEGKSKNIHSTPRIAVWRRLWFQVLIGTLVGLTVLTIVLPPLFGLLNLVSGVLIPLAIAFTLAYIVNPLVTILERRVKISRPISAVGLMSLVAISILALVVYVVPPLVSQSVKLINSAPAYYETVEKKINEISSNRSFDLREMILGYFDGADESEGDGGQAVITDGQSGTGQDELQGEQAAREGTASSAGDKGEKKGGGISSDLLSTITKSATKFLTTSFGAIASTLGFASYLALSLGIIAFAFFFFTWKFQAMLEWFEPFIPASYQAQTYEMLKKMDASIAAFIRGRLIQMSVITVVLAVGWSVSGVPFWLLLAIIGGVLNLIPYAPVLIWPAVISVTYITALSGDAPGLLTDAGTLNYVAVFVWPSVVYFVAQSLDGWVVEPLVQGKATNLDPLTVMIVVLLGAAILGILGMLIAIPVAACVKIVSSEILLPKLREIAKEN</sequence>
<keyword evidence="7 9" id="KW-0472">Membrane</keyword>
<evidence type="ECO:0000256" key="4">
    <source>
        <dbReference type="ARBA" id="ARBA00022475"/>
    </source>
</evidence>
<name>A0A517YSE7_9BACT</name>
<dbReference type="AlphaFoldDB" id="A0A517YSE7"/>
<evidence type="ECO:0000256" key="8">
    <source>
        <dbReference type="SAM" id="MobiDB-lite"/>
    </source>
</evidence>
<evidence type="ECO:0000256" key="2">
    <source>
        <dbReference type="ARBA" id="ARBA00009773"/>
    </source>
</evidence>
<feature type="region of interest" description="Disordered" evidence="8">
    <location>
        <begin position="168"/>
        <end position="211"/>
    </location>
</feature>
<dbReference type="PANTHER" id="PTHR21716">
    <property type="entry name" value="TRANSMEMBRANE PROTEIN"/>
    <property type="match status" value="1"/>
</dbReference>
<feature type="transmembrane region" description="Helical" evidence="9">
    <location>
        <begin position="370"/>
        <end position="390"/>
    </location>
</feature>
<keyword evidence="5 9" id="KW-0812">Transmembrane</keyword>
<dbReference type="EMBL" id="CP036425">
    <property type="protein sequence ID" value="QDU33144.1"/>
    <property type="molecule type" value="Genomic_DNA"/>
</dbReference>
<dbReference type="InterPro" id="IPR002549">
    <property type="entry name" value="AI-2E-like"/>
</dbReference>
<evidence type="ECO:0000256" key="1">
    <source>
        <dbReference type="ARBA" id="ARBA00004651"/>
    </source>
</evidence>
<protein>
    <recommendedName>
        <fullName evidence="12">AI-2E family transporter</fullName>
    </recommendedName>
</protein>
<dbReference type="KEGG" id="pcor:KS4_11890"/>
<proteinExistence type="inferred from homology"/>